<evidence type="ECO:0000313" key="4">
    <source>
        <dbReference type="EMBL" id="MEL1266106.1"/>
    </source>
</evidence>
<dbReference type="InterPro" id="IPR025948">
    <property type="entry name" value="HTH-like_dom"/>
</dbReference>
<dbReference type="RefSeq" id="WP_341727278.1">
    <property type="nucleotide sequence ID" value="NZ_JBBWWT010000012.1"/>
</dbReference>
<dbReference type="Gene3D" id="3.30.420.10">
    <property type="entry name" value="Ribonuclease H-like superfamily/Ribonuclease H"/>
    <property type="match status" value="1"/>
</dbReference>
<protein>
    <submittedName>
        <fullName evidence="4">IS3 family transposase</fullName>
    </submittedName>
</protein>
<dbReference type="Gene3D" id="1.10.10.60">
    <property type="entry name" value="Homeodomain-like"/>
    <property type="match status" value="1"/>
</dbReference>
<dbReference type="Pfam" id="PF13683">
    <property type="entry name" value="rve_3"/>
    <property type="match status" value="1"/>
</dbReference>
<dbReference type="SUPFAM" id="SSF46689">
    <property type="entry name" value="Homeodomain-like"/>
    <property type="match status" value="1"/>
</dbReference>
<evidence type="ECO:0000259" key="3">
    <source>
        <dbReference type="PROSITE" id="PS50994"/>
    </source>
</evidence>
<dbReference type="PANTHER" id="PTHR47515">
    <property type="entry name" value="LOW CALCIUM RESPONSE LOCUS PROTEIN T"/>
    <property type="match status" value="1"/>
</dbReference>
<accession>A0ABU9J5D2</accession>
<dbReference type="InterPro" id="IPR001584">
    <property type="entry name" value="Integrase_cat-core"/>
</dbReference>
<dbReference type="Pfam" id="PF13276">
    <property type="entry name" value="HTH_21"/>
    <property type="match status" value="1"/>
</dbReference>
<feature type="coiled-coil region" evidence="2">
    <location>
        <begin position="49"/>
        <end position="76"/>
    </location>
</feature>
<dbReference type="Pfam" id="PF01527">
    <property type="entry name" value="HTH_Tnp_1"/>
    <property type="match status" value="1"/>
</dbReference>
<dbReference type="PANTHER" id="PTHR47515:SF1">
    <property type="entry name" value="BLR2054 PROTEIN"/>
    <property type="match status" value="1"/>
</dbReference>
<dbReference type="InterPro" id="IPR036397">
    <property type="entry name" value="RNaseH_sf"/>
</dbReference>
<proteinExistence type="inferred from homology"/>
<evidence type="ECO:0000256" key="1">
    <source>
        <dbReference type="ARBA" id="ARBA00009964"/>
    </source>
</evidence>
<comment type="caution">
    <text evidence="4">The sequence shown here is derived from an EMBL/GenBank/DDBJ whole genome shotgun (WGS) entry which is preliminary data.</text>
</comment>
<name>A0ABU9J5D2_9GAMM</name>
<comment type="similarity">
    <text evidence="1">Belongs to the transposase 8 family.</text>
</comment>
<dbReference type="InterPro" id="IPR012337">
    <property type="entry name" value="RNaseH-like_sf"/>
</dbReference>
<gene>
    <name evidence="4" type="ORF">AAD027_17260</name>
</gene>
<organism evidence="4 5">
    <name type="scientific">Pseudoxanthomonas putridarboris</name>
    <dbReference type="NCBI Taxonomy" id="752605"/>
    <lineage>
        <taxon>Bacteria</taxon>
        <taxon>Pseudomonadati</taxon>
        <taxon>Pseudomonadota</taxon>
        <taxon>Gammaproteobacteria</taxon>
        <taxon>Lysobacterales</taxon>
        <taxon>Lysobacteraceae</taxon>
        <taxon>Pseudoxanthomonas</taxon>
    </lineage>
</organism>
<dbReference type="InterPro" id="IPR009057">
    <property type="entry name" value="Homeodomain-like_sf"/>
</dbReference>
<sequence length="371" mass="43258">MKKSKFTEEQIAFALKQSETGTSVEEVCRKMGISQATFYNWRKKYGGLGVSELRRLRQLEEENRKLKQLVADLSLDKVMLQDVLGKKALRPVQRKQLAGHLIERYRVSVRRACAVVKQWRPGGYYQAKEKGDDPLRKRIEEIAATRVRYGFWRIFVLLRREGWKVNHKRVYRLYKQAGLNLRSKRPRRRKASAHRLERPLLTAPNQSWSMDFVADALFDGRKLRALTVVDNFTRESLAIRVDQSLKSEDVVAVVEQLRQEHGAPQRIQTDNGSEFASLPMDRWAYEHGVVMDFSRPGKPTDNPFIESFNGSFRDECLNAHWFLSLDDARQKIESWRQDYNHFRTHSSIGDIPPAEYAAKFQPHPNTPDFPL</sequence>
<keyword evidence="2" id="KW-0175">Coiled coil</keyword>
<reference evidence="4 5" key="1">
    <citation type="submission" date="2024-04" db="EMBL/GenBank/DDBJ databases">
        <title>Draft genome sequence of Pseudoxanthomonas putridarboris WD12.</title>
        <authorList>
            <person name="Oh J."/>
        </authorList>
    </citation>
    <scope>NUCLEOTIDE SEQUENCE [LARGE SCALE GENOMIC DNA]</scope>
    <source>
        <strain evidence="4 5">WD12</strain>
    </source>
</reference>
<dbReference type="Proteomes" id="UP001459204">
    <property type="component" value="Unassembled WGS sequence"/>
</dbReference>
<dbReference type="EMBL" id="JBBWWT010000012">
    <property type="protein sequence ID" value="MEL1266106.1"/>
    <property type="molecule type" value="Genomic_DNA"/>
</dbReference>
<feature type="domain" description="Integrase catalytic" evidence="3">
    <location>
        <begin position="200"/>
        <end position="360"/>
    </location>
</feature>
<dbReference type="PROSITE" id="PS50994">
    <property type="entry name" value="INTEGRASE"/>
    <property type="match status" value="1"/>
</dbReference>
<keyword evidence="5" id="KW-1185">Reference proteome</keyword>
<evidence type="ECO:0000313" key="5">
    <source>
        <dbReference type="Proteomes" id="UP001459204"/>
    </source>
</evidence>
<dbReference type="NCBIfam" id="NF033516">
    <property type="entry name" value="transpos_IS3"/>
    <property type="match status" value="1"/>
</dbReference>
<dbReference type="SUPFAM" id="SSF53098">
    <property type="entry name" value="Ribonuclease H-like"/>
    <property type="match status" value="1"/>
</dbReference>
<dbReference type="InterPro" id="IPR002514">
    <property type="entry name" value="Transposase_8"/>
</dbReference>
<evidence type="ECO:0000256" key="2">
    <source>
        <dbReference type="SAM" id="Coils"/>
    </source>
</evidence>
<dbReference type="InterPro" id="IPR048020">
    <property type="entry name" value="Transpos_IS3"/>
</dbReference>